<dbReference type="InterPro" id="IPR030395">
    <property type="entry name" value="GP_PDE_dom"/>
</dbReference>
<gene>
    <name evidence="3" type="ORF">CALVIDRAFT_315421</name>
</gene>
<dbReference type="PANTHER" id="PTHR22958">
    <property type="entry name" value="GLYCEROPHOSPHORYL DIESTER PHOSPHODIESTERASE"/>
    <property type="match status" value="1"/>
</dbReference>
<dbReference type="PANTHER" id="PTHR22958:SF23">
    <property type="entry name" value="DEPENDENT KINASE INHIBITOR PHO81, PUTATIVE (AFU_ORTHOLOGUE AFUA_4G06020)-RELATED"/>
    <property type="match status" value="1"/>
</dbReference>
<name>A0A167I143_CALVF</name>
<dbReference type="GO" id="GO:0046475">
    <property type="term" value="P:glycerophospholipid catabolic process"/>
    <property type="evidence" value="ECO:0007669"/>
    <property type="project" value="TreeGrafter"/>
</dbReference>
<dbReference type="GO" id="GO:0047389">
    <property type="term" value="F:glycerophosphocholine phosphodiesterase activity"/>
    <property type="evidence" value="ECO:0007669"/>
    <property type="project" value="TreeGrafter"/>
</dbReference>
<dbReference type="Gene3D" id="3.20.20.190">
    <property type="entry name" value="Phosphatidylinositol (PI) phosphodiesterase"/>
    <property type="match status" value="1"/>
</dbReference>
<dbReference type="InterPro" id="IPR057506">
    <property type="entry name" value="C2_GPCPD1"/>
</dbReference>
<dbReference type="STRING" id="1330018.A0A167I143"/>
<dbReference type="AlphaFoldDB" id="A0A167I143"/>
<evidence type="ECO:0000256" key="1">
    <source>
        <dbReference type="ARBA" id="ARBA00022801"/>
    </source>
</evidence>
<reference evidence="3 4" key="1">
    <citation type="journal article" date="2016" name="Mol. Biol. Evol.">
        <title>Comparative Genomics of Early-Diverging Mushroom-Forming Fungi Provides Insights into the Origins of Lignocellulose Decay Capabilities.</title>
        <authorList>
            <person name="Nagy L.G."/>
            <person name="Riley R."/>
            <person name="Tritt A."/>
            <person name="Adam C."/>
            <person name="Daum C."/>
            <person name="Floudas D."/>
            <person name="Sun H."/>
            <person name="Yadav J.S."/>
            <person name="Pangilinan J."/>
            <person name="Larsson K.H."/>
            <person name="Matsuura K."/>
            <person name="Barry K."/>
            <person name="Labutti K."/>
            <person name="Kuo R."/>
            <person name="Ohm R.A."/>
            <person name="Bhattacharya S.S."/>
            <person name="Shirouzu T."/>
            <person name="Yoshinaga Y."/>
            <person name="Martin F.M."/>
            <person name="Grigoriev I.V."/>
            <person name="Hibbett D.S."/>
        </authorList>
    </citation>
    <scope>NUCLEOTIDE SEQUENCE [LARGE SCALE GENOMIC DNA]</scope>
    <source>
        <strain evidence="3 4">TUFC12733</strain>
    </source>
</reference>
<organism evidence="3 4">
    <name type="scientific">Calocera viscosa (strain TUFC12733)</name>
    <dbReference type="NCBI Taxonomy" id="1330018"/>
    <lineage>
        <taxon>Eukaryota</taxon>
        <taxon>Fungi</taxon>
        <taxon>Dikarya</taxon>
        <taxon>Basidiomycota</taxon>
        <taxon>Agaricomycotina</taxon>
        <taxon>Dacrymycetes</taxon>
        <taxon>Dacrymycetales</taxon>
        <taxon>Dacrymycetaceae</taxon>
        <taxon>Calocera</taxon>
    </lineage>
</organism>
<accession>A0A167I143</accession>
<dbReference type="Proteomes" id="UP000076738">
    <property type="component" value="Unassembled WGS sequence"/>
</dbReference>
<keyword evidence="1" id="KW-0378">Hydrolase</keyword>
<dbReference type="InterPro" id="IPR051578">
    <property type="entry name" value="GDPD"/>
</dbReference>
<proteinExistence type="predicted"/>
<protein>
    <recommendedName>
        <fullName evidence="2">GP-PDE domain-containing protein</fullName>
    </recommendedName>
</protein>
<feature type="domain" description="GP-PDE" evidence="2">
    <location>
        <begin position="273"/>
        <end position="599"/>
    </location>
</feature>
<dbReference type="Pfam" id="PF25329">
    <property type="entry name" value="C2_GDE1"/>
    <property type="match status" value="1"/>
</dbReference>
<evidence type="ECO:0000313" key="4">
    <source>
        <dbReference type="Proteomes" id="UP000076738"/>
    </source>
</evidence>
<dbReference type="PROSITE" id="PS51704">
    <property type="entry name" value="GP_PDE"/>
    <property type="match status" value="1"/>
</dbReference>
<sequence>MNLICSLWPASTDRRLPQDYWWRRVHGRCQIRTANTLFISPLVRVTRSSVAFWHRTTQSKTFLTSTRNGRLCSMQLETVMDLVPESQISDAMQMDSMDEIDNIPSLSLPPPAMPLRIYGHTYLNRSSLVQIALGRPFEKVQSSPSVQAVQLQSRVTGAPYVHSGPSLKLVMATRPNIAAAPHTVIIPLQDETEVFNFQLDSLDDLSLEFSIYPAFGSKLMGRAVTIPSQVDGRGMSEQTIVLPVLDHRLQPIGKVSFQLRIITPFRGVSLEIGGAVETYWKSTTVPQTAAPSVNSQIRLPSVPSATRSPTAASTSVNNLTVSSLAGEYVHIVVQATKDLVPVVCTGWRLPFSDLELMACQVTYLQFQHLAERKGKQLPKSRSALTSVAAWSHAVGGSLVSLEDFLKDLPSTYNVSIELAYPTTATVKRLGFGRSPCLNGFIDAVLQTVYHASQATPTSAGASPRRKVVFSSFEPDVCVALNWKQPNYAVLFASNCGVAHASVNSAIAHFVPDESQSDKRCLSVGAAVNFAKANNLLGVTLKASLLRRVPSLIRGIKALGVIMAAFGEWDDVRVLPTSGPEGSAVDAILQDGVFMYMDNPLPVVV</sequence>
<dbReference type="Pfam" id="PF03009">
    <property type="entry name" value="GDPD"/>
    <property type="match status" value="1"/>
</dbReference>
<dbReference type="SUPFAM" id="SSF51695">
    <property type="entry name" value="PLC-like phosphodiesterases"/>
    <property type="match status" value="1"/>
</dbReference>
<dbReference type="OrthoDB" id="1577640at2759"/>
<dbReference type="InterPro" id="IPR017946">
    <property type="entry name" value="PLC-like_Pdiesterase_TIM-brl"/>
</dbReference>
<dbReference type="EMBL" id="KV417313">
    <property type="protein sequence ID" value="KZO92190.1"/>
    <property type="molecule type" value="Genomic_DNA"/>
</dbReference>
<evidence type="ECO:0000313" key="3">
    <source>
        <dbReference type="EMBL" id="KZO92190.1"/>
    </source>
</evidence>
<evidence type="ECO:0000259" key="2">
    <source>
        <dbReference type="PROSITE" id="PS51704"/>
    </source>
</evidence>
<keyword evidence="4" id="KW-1185">Reference proteome</keyword>